<dbReference type="AlphaFoldDB" id="A0A140LCR0"/>
<dbReference type="InterPro" id="IPR028098">
    <property type="entry name" value="Glyco_trans_4-like_N"/>
</dbReference>
<keyword evidence="3" id="KW-1185">Reference proteome</keyword>
<dbReference type="Gene3D" id="3.40.50.2000">
    <property type="entry name" value="Glycogen Phosphorylase B"/>
    <property type="match status" value="1"/>
</dbReference>
<accession>A0A140LCR0</accession>
<dbReference type="STRING" id="520764.AN618_04010"/>
<name>A0A140LCR0_9FIRM</name>
<dbReference type="EMBL" id="LOED01000003">
    <property type="protein sequence ID" value="KXG78335.1"/>
    <property type="molecule type" value="Genomic_DNA"/>
</dbReference>
<dbReference type="SUPFAM" id="SSF53756">
    <property type="entry name" value="UDP-Glycosyltransferase/glycogen phosphorylase"/>
    <property type="match status" value="1"/>
</dbReference>
<comment type="caution">
    <text evidence="2">The sequence shown here is derived from an EMBL/GenBank/DDBJ whole genome shotgun (WGS) entry which is preliminary data.</text>
</comment>
<sequence>MMTLQRNFILIVHNYYKQTGGEDRVFTTESALLKSKGHYLVGYTIHNDLIQCINPLALAFATIWNNAVYRELRSLIRRDKPDVAHFHNTFPLISPAAYYAAKAEGVPVVQTLHNYRLICPDALFFS</sequence>
<evidence type="ECO:0000313" key="2">
    <source>
        <dbReference type="EMBL" id="KXG78335.1"/>
    </source>
</evidence>
<proteinExistence type="predicted"/>
<dbReference type="InParanoid" id="A0A140LCR0"/>
<dbReference type="Pfam" id="PF13439">
    <property type="entry name" value="Glyco_transf_4"/>
    <property type="match status" value="1"/>
</dbReference>
<organism evidence="2 3">
    <name type="scientific">Fervidicola ferrireducens</name>
    <dbReference type="NCBI Taxonomy" id="520764"/>
    <lineage>
        <taxon>Bacteria</taxon>
        <taxon>Bacillati</taxon>
        <taxon>Bacillota</taxon>
        <taxon>Clostridia</taxon>
        <taxon>Thermosediminibacterales</taxon>
        <taxon>Thermosediminibacteraceae</taxon>
        <taxon>Fervidicola</taxon>
    </lineage>
</organism>
<gene>
    <name evidence="2" type="ORF">AN618_04010</name>
</gene>
<reference evidence="2 3" key="1">
    <citation type="submission" date="2015-12" db="EMBL/GenBank/DDBJ databases">
        <title>Draft genome sequnece of Fervidicola ferrireducens strain Y170.</title>
        <authorList>
            <person name="Patel B.K."/>
        </authorList>
    </citation>
    <scope>NUCLEOTIDE SEQUENCE [LARGE SCALE GENOMIC DNA]</scope>
    <source>
        <strain evidence="2 3">Y170</strain>
    </source>
</reference>
<feature type="domain" description="Glycosyltransferase subfamily 4-like N-terminal" evidence="1">
    <location>
        <begin position="63"/>
        <end position="115"/>
    </location>
</feature>
<evidence type="ECO:0000259" key="1">
    <source>
        <dbReference type="Pfam" id="PF13439"/>
    </source>
</evidence>
<evidence type="ECO:0000313" key="3">
    <source>
        <dbReference type="Proteomes" id="UP000070427"/>
    </source>
</evidence>
<dbReference type="Proteomes" id="UP000070427">
    <property type="component" value="Unassembled WGS sequence"/>
</dbReference>
<protein>
    <recommendedName>
        <fullName evidence="1">Glycosyltransferase subfamily 4-like N-terminal domain-containing protein</fullName>
    </recommendedName>
</protein>
<dbReference type="PATRIC" id="fig|520764.3.peg.425"/>